<proteinExistence type="predicted"/>
<keyword evidence="3" id="KW-1185">Reference proteome</keyword>
<name>Q1YK43_AURMS</name>
<comment type="caution">
    <text evidence="2">The sequence shown here is derived from an EMBL/GenBank/DDBJ whole genome shotgun (WGS) entry which is preliminary data.</text>
</comment>
<sequence>MSLEQSSPRGCRRTRRPVLAFPLEYPRFDRPGGSLLRHPTKIGRAARAVLRSEQFMVDTAVTRRIVEEVMEAVMAGAAGSIARHFVPGAMVSQRSNAAMSDAPWFGRMEGEFRLQGEEEARAFFDEMLKRTTYISYDLRGIVCEDDNAASRCDWTRRDEKTGTLITGTTMYWFAFTSDARIRSIETIGSIHSVIPLRKAEKVD</sequence>
<evidence type="ECO:0000259" key="1">
    <source>
        <dbReference type="Pfam" id="PF12680"/>
    </source>
</evidence>
<dbReference type="InterPro" id="IPR032710">
    <property type="entry name" value="NTF2-like_dom_sf"/>
</dbReference>
<accession>Q1YK43</accession>
<feature type="domain" description="SnoaL-like" evidence="1">
    <location>
        <begin position="66"/>
        <end position="183"/>
    </location>
</feature>
<evidence type="ECO:0000313" key="2">
    <source>
        <dbReference type="EMBL" id="EAS50680.1"/>
    </source>
</evidence>
<dbReference type="Proteomes" id="UP000000321">
    <property type="component" value="Unassembled WGS sequence"/>
</dbReference>
<organism evidence="2 3">
    <name type="scientific">Aurantimonas manganoxydans (strain ATCC BAA-1229 / DSM 21871 / SI85-9A1)</name>
    <dbReference type="NCBI Taxonomy" id="287752"/>
    <lineage>
        <taxon>Bacteria</taxon>
        <taxon>Pseudomonadati</taxon>
        <taxon>Pseudomonadota</taxon>
        <taxon>Alphaproteobacteria</taxon>
        <taxon>Hyphomicrobiales</taxon>
        <taxon>Aurantimonadaceae</taxon>
        <taxon>Aurantimonas</taxon>
    </lineage>
</organism>
<dbReference type="Pfam" id="PF12680">
    <property type="entry name" value="SnoaL_2"/>
    <property type="match status" value="1"/>
</dbReference>
<dbReference type="BioCyc" id="AURANTIMONAS:SI859A1_00803-MONOMER"/>
<dbReference type="Gene3D" id="3.10.450.50">
    <property type="match status" value="1"/>
</dbReference>
<dbReference type="EMBL" id="AAPJ01000002">
    <property type="protein sequence ID" value="EAS50680.1"/>
    <property type="molecule type" value="Genomic_DNA"/>
</dbReference>
<protein>
    <recommendedName>
        <fullName evidence="1">SnoaL-like domain-containing protein</fullName>
    </recommendedName>
</protein>
<dbReference type="AlphaFoldDB" id="Q1YK43"/>
<gene>
    <name evidence="2" type="ORF">SI859A1_00803</name>
</gene>
<reference evidence="2 3" key="1">
    <citation type="journal article" date="2008" name="Appl. Environ. Microbiol.">
        <title>Genomic insights into Mn(II) oxidation by the marine alphaproteobacterium Aurantimonas sp. strain SI85-9A1.</title>
        <authorList>
            <person name="Dick G.J."/>
            <person name="Podell S."/>
            <person name="Johnson H.A."/>
            <person name="Rivera-Espinoza Y."/>
            <person name="Bernier-Latmani R."/>
            <person name="McCarthy J.K."/>
            <person name="Torpey J.W."/>
            <person name="Clement B.G."/>
            <person name="Gaasterland T."/>
            <person name="Tebo B.M."/>
        </authorList>
    </citation>
    <scope>NUCLEOTIDE SEQUENCE [LARGE SCALE GENOMIC DNA]</scope>
    <source>
        <strain evidence="2 3">SI85-9A1</strain>
    </source>
</reference>
<dbReference type="SUPFAM" id="SSF54427">
    <property type="entry name" value="NTF2-like"/>
    <property type="match status" value="1"/>
</dbReference>
<dbReference type="HOGENOM" id="CLU_116675_0_0_5"/>
<evidence type="ECO:0000313" key="3">
    <source>
        <dbReference type="Proteomes" id="UP000000321"/>
    </source>
</evidence>
<dbReference type="InterPro" id="IPR037401">
    <property type="entry name" value="SnoaL-like"/>
</dbReference>